<accession>H8G537</accession>
<reference evidence="2 3" key="1">
    <citation type="journal article" date="2012" name="Stand. Genomic Sci.">
        <title>Genome sequence of the soil bacterium Saccharomonospora azurea type strain (NA-128(T)).</title>
        <authorList>
            <person name="Klenk H.P."/>
            <person name="Held B."/>
            <person name="Lucas S."/>
            <person name="Lapidus A."/>
            <person name="Copeland A."/>
            <person name="Hammon N."/>
            <person name="Pitluck S."/>
            <person name="Goodwin L.A."/>
            <person name="Han C."/>
            <person name="Tapia R."/>
            <person name="Brambilla E.M."/>
            <person name="Potter G."/>
            <person name="Land M."/>
            <person name="Ivanova N."/>
            <person name="Rohde M."/>
            <person name="Goker M."/>
            <person name="Detter J.C."/>
            <person name="Kyrpides N.C."/>
            <person name="Woyke T."/>
        </authorList>
    </citation>
    <scope>NUCLEOTIDE SEQUENCE [LARGE SCALE GENOMIC DNA]</scope>
    <source>
        <strain evidence="2 3">NA-128</strain>
    </source>
</reference>
<protein>
    <submittedName>
        <fullName evidence="2">Uncharacterized protein</fullName>
    </submittedName>
</protein>
<keyword evidence="3" id="KW-1185">Reference proteome</keyword>
<gene>
    <name evidence="2" type="ORF">SacazDRAFT_04376</name>
</gene>
<dbReference type="HOGENOM" id="CLU_117639_1_0_11"/>
<organism evidence="2 3">
    <name type="scientific">Saccharomonospora azurea NA-128</name>
    <dbReference type="NCBI Taxonomy" id="882081"/>
    <lineage>
        <taxon>Bacteria</taxon>
        <taxon>Bacillati</taxon>
        <taxon>Actinomycetota</taxon>
        <taxon>Actinomycetes</taxon>
        <taxon>Pseudonocardiales</taxon>
        <taxon>Pseudonocardiaceae</taxon>
        <taxon>Saccharomonospora</taxon>
    </lineage>
</organism>
<evidence type="ECO:0000313" key="3">
    <source>
        <dbReference type="Proteomes" id="UP000004705"/>
    </source>
</evidence>
<dbReference type="Proteomes" id="UP000004705">
    <property type="component" value="Chromosome"/>
</dbReference>
<sequence>MNSAEEPSSGIGNVFSAAQAAFGSQSSMNPEAMAAAERSANNLVESAKSGGFRVTKEAADPLIKVLEDFVNQIKEMDSTFRAFEAAPPLGDHDYGQLVSRRMQEAAAVGPGSALEVIRQLEIILKKSAEALLRASNQYEEQEESVKDTLRGLGE</sequence>
<evidence type="ECO:0000256" key="1">
    <source>
        <dbReference type="SAM" id="MobiDB-lite"/>
    </source>
</evidence>
<dbReference type="AlphaFoldDB" id="H8G537"/>
<name>H8G537_9PSEU</name>
<proteinExistence type="predicted"/>
<feature type="region of interest" description="Disordered" evidence="1">
    <location>
        <begin position="135"/>
        <end position="154"/>
    </location>
</feature>
<feature type="compositionally biased region" description="Basic and acidic residues" evidence="1">
    <location>
        <begin position="143"/>
        <end position="154"/>
    </location>
</feature>
<dbReference type="EMBL" id="CM001466">
    <property type="protein sequence ID" value="EHY91216.1"/>
    <property type="molecule type" value="Genomic_DNA"/>
</dbReference>
<evidence type="ECO:0000313" key="2">
    <source>
        <dbReference type="EMBL" id="EHY91216.1"/>
    </source>
</evidence>